<sequence length="123" mass="13706">MELVKGIPSTLCASKRRPAGDVGTTKNTKLRNTALNSNYNLFLLLLRQVPPTIEVAKKEEERTHIEAIREKYINLSELRNSVVQGERGKWALPIISISKVKASVSGVDVREKARYYRRVGGGG</sequence>
<reference evidence="1" key="1">
    <citation type="journal article" date="2012" name="Proc. Natl. Acad. Sci. U.S.A.">
        <title>Antigenic diversity is generated by distinct evolutionary mechanisms in African trypanosome species.</title>
        <authorList>
            <person name="Jackson A.P."/>
            <person name="Berry A."/>
            <person name="Aslett M."/>
            <person name="Allison H.C."/>
            <person name="Burton P."/>
            <person name="Vavrova-Anderson J."/>
            <person name="Brown R."/>
            <person name="Browne H."/>
            <person name="Corton N."/>
            <person name="Hauser H."/>
            <person name="Gamble J."/>
            <person name="Gilderthorp R."/>
            <person name="Marcello L."/>
            <person name="McQuillan J."/>
            <person name="Otto T.D."/>
            <person name="Quail M.A."/>
            <person name="Sanders M.J."/>
            <person name="van Tonder A."/>
            <person name="Ginger M.L."/>
            <person name="Field M.C."/>
            <person name="Barry J.D."/>
            <person name="Hertz-Fowler C."/>
            <person name="Berriman M."/>
        </authorList>
    </citation>
    <scope>NUCLEOTIDE SEQUENCE</scope>
    <source>
        <strain evidence="1">IL3000</strain>
    </source>
</reference>
<accession>G0UQB6</accession>
<dbReference type="EMBL" id="HE575320">
    <property type="protein sequence ID" value="CCC91577.1"/>
    <property type="molecule type" value="Genomic_DNA"/>
</dbReference>
<organism evidence="1">
    <name type="scientific">Trypanosoma congolense (strain IL3000)</name>
    <dbReference type="NCBI Taxonomy" id="1068625"/>
    <lineage>
        <taxon>Eukaryota</taxon>
        <taxon>Discoba</taxon>
        <taxon>Euglenozoa</taxon>
        <taxon>Kinetoplastea</taxon>
        <taxon>Metakinetoplastina</taxon>
        <taxon>Trypanosomatida</taxon>
        <taxon>Trypanosomatidae</taxon>
        <taxon>Trypanosoma</taxon>
        <taxon>Nannomonas</taxon>
    </lineage>
</organism>
<dbReference type="AlphaFoldDB" id="G0UQB6"/>
<name>G0UQB6_TRYCI</name>
<protein>
    <submittedName>
        <fullName evidence="1">Uncharacterized protein</fullName>
    </submittedName>
</protein>
<evidence type="ECO:0000313" key="1">
    <source>
        <dbReference type="EMBL" id="CCC91577.1"/>
    </source>
</evidence>
<gene>
    <name evidence="1" type="ORF">TCIL3000_7_3910</name>
</gene>
<proteinExistence type="predicted"/>